<comment type="catalytic activity">
    <reaction evidence="1">
        <text>chorismate = prephenate</text>
        <dbReference type="Rhea" id="RHEA:13897"/>
        <dbReference type="ChEBI" id="CHEBI:29748"/>
        <dbReference type="ChEBI" id="CHEBI:29934"/>
        <dbReference type="EC" id="5.4.99.5"/>
    </reaction>
</comment>
<gene>
    <name evidence="11" type="ORF">CBR_g36499</name>
</gene>
<dbReference type="InterPro" id="IPR002701">
    <property type="entry name" value="CM_II_prokaryot"/>
</dbReference>
<evidence type="ECO:0000313" key="11">
    <source>
        <dbReference type="EMBL" id="GBG82973.1"/>
    </source>
</evidence>
<dbReference type="GO" id="GO:0046417">
    <property type="term" value="P:chorismate metabolic process"/>
    <property type="evidence" value="ECO:0007669"/>
    <property type="project" value="InterPro"/>
</dbReference>
<sequence length="405" mass="44246">MAAAAVLGQRGACCAYGAAAGTAESGGTEIIAYHHISTVSASLVSRSTEDLASGRRARLRRTWLASPRCKDLPSSTNYVISGHDRLALDSCSSTTSPSPSFRITAAAAAAAADGAGAEDTAVATPPPLPESGGDSAGGGEHAQLVDESHTLTLDGIRNTLIRLEDSIIFHLIERAQYKWNLPTYDARMISVPPHNLSLLAFLLRETERLHSNVRRYTSPDEHPFFPDAIERPLLPPLLYPKVLCAGSGVVNVNPAIWKMYIEWLVPQLTEEGDDKNYGSAATCDVLCLQALSRRIHYGKFVAEAKCREAMEEYDRLIYNKDREGIIKKLTVEAVEDAVVRRVELKARTFGQDILESGVAAACDSEEPRKIDPKIVARLYQDGIMPLTKEVEVEYLLRRLDFPSTP</sequence>
<dbReference type="STRING" id="69332.A0A388LL60"/>
<evidence type="ECO:0000256" key="5">
    <source>
        <dbReference type="ARBA" id="ARBA00022490"/>
    </source>
</evidence>
<dbReference type="InterPro" id="IPR036263">
    <property type="entry name" value="Chorismate_II_sf"/>
</dbReference>
<proteinExistence type="predicted"/>
<evidence type="ECO:0000256" key="1">
    <source>
        <dbReference type="ARBA" id="ARBA00000824"/>
    </source>
</evidence>
<dbReference type="GO" id="GO:0008652">
    <property type="term" value="P:amino acid biosynthetic process"/>
    <property type="evidence" value="ECO:0007669"/>
    <property type="project" value="UniProtKB-KW"/>
</dbReference>
<dbReference type="AlphaFoldDB" id="A0A388LL60"/>
<dbReference type="GO" id="GO:0004106">
    <property type="term" value="F:chorismate mutase activity"/>
    <property type="evidence" value="ECO:0007669"/>
    <property type="project" value="UniProtKB-EC"/>
</dbReference>
<dbReference type="GO" id="GO:0005737">
    <property type="term" value="C:cytoplasm"/>
    <property type="evidence" value="ECO:0007669"/>
    <property type="project" value="UniProtKB-SubCell"/>
</dbReference>
<evidence type="ECO:0000256" key="2">
    <source>
        <dbReference type="ARBA" id="ARBA00004496"/>
    </source>
</evidence>
<comment type="pathway">
    <text evidence="3">Metabolic intermediate biosynthesis; prephenate biosynthesis; prephenate from chorismate: step 1/1.</text>
</comment>
<dbReference type="UniPathway" id="UPA00120">
    <property type="reaction ID" value="UER00203"/>
</dbReference>
<dbReference type="OMA" id="CAGSINI"/>
<keyword evidence="6" id="KW-0028">Amino-acid biosynthesis</keyword>
<accession>A0A388LL60</accession>
<dbReference type="NCBIfam" id="TIGR01802">
    <property type="entry name" value="CM_pl-yst"/>
    <property type="match status" value="1"/>
</dbReference>
<evidence type="ECO:0000256" key="7">
    <source>
        <dbReference type="ARBA" id="ARBA00023141"/>
    </source>
</evidence>
<dbReference type="Pfam" id="PF01817">
    <property type="entry name" value="CM_2"/>
    <property type="match status" value="1"/>
</dbReference>
<keyword evidence="8" id="KW-0413">Isomerase</keyword>
<evidence type="ECO:0000313" key="12">
    <source>
        <dbReference type="Proteomes" id="UP000265515"/>
    </source>
</evidence>
<dbReference type="EC" id="5.4.99.5" evidence="4"/>
<reference evidence="11 12" key="1">
    <citation type="journal article" date="2018" name="Cell">
        <title>The Chara Genome: Secondary Complexity and Implications for Plant Terrestrialization.</title>
        <authorList>
            <person name="Nishiyama T."/>
            <person name="Sakayama H."/>
            <person name="Vries J.D."/>
            <person name="Buschmann H."/>
            <person name="Saint-Marcoux D."/>
            <person name="Ullrich K.K."/>
            <person name="Haas F.B."/>
            <person name="Vanderstraeten L."/>
            <person name="Becker D."/>
            <person name="Lang D."/>
            <person name="Vosolsobe S."/>
            <person name="Rombauts S."/>
            <person name="Wilhelmsson P.K.I."/>
            <person name="Janitza P."/>
            <person name="Kern R."/>
            <person name="Heyl A."/>
            <person name="Rumpler F."/>
            <person name="Villalobos L.I.A.C."/>
            <person name="Clay J.M."/>
            <person name="Skokan R."/>
            <person name="Toyoda A."/>
            <person name="Suzuki Y."/>
            <person name="Kagoshima H."/>
            <person name="Schijlen E."/>
            <person name="Tajeshwar N."/>
            <person name="Catarino B."/>
            <person name="Hetherington A.J."/>
            <person name="Saltykova A."/>
            <person name="Bonnot C."/>
            <person name="Breuninger H."/>
            <person name="Symeonidi A."/>
            <person name="Radhakrishnan G.V."/>
            <person name="Van Nieuwerburgh F."/>
            <person name="Deforce D."/>
            <person name="Chang C."/>
            <person name="Karol K.G."/>
            <person name="Hedrich R."/>
            <person name="Ulvskov P."/>
            <person name="Glockner G."/>
            <person name="Delwiche C.F."/>
            <person name="Petrasek J."/>
            <person name="Van de Peer Y."/>
            <person name="Friml J."/>
            <person name="Beilby M."/>
            <person name="Dolan L."/>
            <person name="Kohara Y."/>
            <person name="Sugano S."/>
            <person name="Fujiyama A."/>
            <person name="Delaux P.-M."/>
            <person name="Quint M."/>
            <person name="TheiBen G."/>
            <person name="Hagemann M."/>
            <person name="Harholt J."/>
            <person name="Dunand C."/>
            <person name="Zachgo S."/>
            <person name="Langdale J."/>
            <person name="Maumus F."/>
            <person name="Straeten D.V.D."/>
            <person name="Gould S.B."/>
            <person name="Rensing S.A."/>
        </authorList>
    </citation>
    <scope>NUCLEOTIDE SEQUENCE [LARGE SCALE GENOMIC DNA]</scope>
    <source>
        <strain evidence="11 12">S276</strain>
    </source>
</reference>
<dbReference type="PROSITE" id="PS51169">
    <property type="entry name" value="CHORISMATE_MUT_3"/>
    <property type="match status" value="1"/>
</dbReference>
<dbReference type="Proteomes" id="UP000265515">
    <property type="component" value="Unassembled WGS sequence"/>
</dbReference>
<dbReference type="SUPFAM" id="SSF48600">
    <property type="entry name" value="Chorismate mutase II"/>
    <property type="match status" value="1"/>
</dbReference>
<name>A0A388LL60_CHABU</name>
<evidence type="ECO:0000256" key="4">
    <source>
        <dbReference type="ARBA" id="ARBA00012404"/>
    </source>
</evidence>
<evidence type="ECO:0000256" key="6">
    <source>
        <dbReference type="ARBA" id="ARBA00022605"/>
    </source>
</evidence>
<dbReference type="InterPro" id="IPR037039">
    <property type="entry name" value="CM_AroQ_sf_eucaryotic"/>
</dbReference>
<keyword evidence="7" id="KW-0057">Aromatic amino acid biosynthesis</keyword>
<evidence type="ECO:0000256" key="8">
    <source>
        <dbReference type="ARBA" id="ARBA00023235"/>
    </source>
</evidence>
<dbReference type="OrthoDB" id="191918at2759"/>
<evidence type="ECO:0000256" key="3">
    <source>
        <dbReference type="ARBA" id="ARBA00004817"/>
    </source>
</evidence>
<dbReference type="PANTHER" id="PTHR21145">
    <property type="entry name" value="CHORISMATE MUTASE"/>
    <property type="match status" value="1"/>
</dbReference>
<keyword evidence="5" id="KW-0963">Cytoplasm</keyword>
<dbReference type="EMBL" id="BFEA01000424">
    <property type="protein sequence ID" value="GBG82973.1"/>
    <property type="molecule type" value="Genomic_DNA"/>
</dbReference>
<comment type="subcellular location">
    <subcellularLocation>
        <location evidence="2">Cytoplasm</location>
    </subcellularLocation>
</comment>
<dbReference type="Gramene" id="GBG82973">
    <property type="protein sequence ID" value="GBG82973"/>
    <property type="gene ID" value="CBR_g36499"/>
</dbReference>
<evidence type="ECO:0000256" key="9">
    <source>
        <dbReference type="SAM" id="MobiDB-lite"/>
    </source>
</evidence>
<evidence type="ECO:0000259" key="10">
    <source>
        <dbReference type="Pfam" id="PF01817"/>
    </source>
</evidence>
<dbReference type="InterPro" id="IPR008238">
    <property type="entry name" value="Chorismate_mutase_AroQ_euk"/>
</dbReference>
<keyword evidence="12" id="KW-1185">Reference proteome</keyword>
<dbReference type="Gene3D" id="1.10.590.10">
    <property type="entry name" value="Chorismate mutase, AroQ class superfamily, eukaryotic"/>
    <property type="match status" value="1"/>
</dbReference>
<organism evidence="11 12">
    <name type="scientific">Chara braunii</name>
    <name type="common">Braun's stonewort</name>
    <dbReference type="NCBI Taxonomy" id="69332"/>
    <lineage>
        <taxon>Eukaryota</taxon>
        <taxon>Viridiplantae</taxon>
        <taxon>Streptophyta</taxon>
        <taxon>Charophyceae</taxon>
        <taxon>Charales</taxon>
        <taxon>Characeae</taxon>
        <taxon>Chara</taxon>
    </lineage>
</organism>
<dbReference type="GO" id="GO:0009073">
    <property type="term" value="P:aromatic amino acid family biosynthetic process"/>
    <property type="evidence" value="ECO:0007669"/>
    <property type="project" value="UniProtKB-KW"/>
</dbReference>
<dbReference type="PANTHER" id="PTHR21145:SF12">
    <property type="entry name" value="CHORISMATE MUTASE"/>
    <property type="match status" value="1"/>
</dbReference>
<protein>
    <recommendedName>
        <fullName evidence="4">chorismate mutase</fullName>
        <ecNumber evidence="4">5.4.99.5</ecNumber>
    </recommendedName>
</protein>
<feature type="region of interest" description="Disordered" evidence="9">
    <location>
        <begin position="116"/>
        <end position="141"/>
    </location>
</feature>
<feature type="domain" description="Chorismate mutase" evidence="10">
    <location>
        <begin position="278"/>
        <end position="391"/>
    </location>
</feature>
<comment type="caution">
    <text evidence="11">The sequence shown here is derived from an EMBL/GenBank/DDBJ whole genome shotgun (WGS) entry which is preliminary data.</text>
</comment>